<evidence type="ECO:0000256" key="12">
    <source>
        <dbReference type="ARBA" id="ARBA00040659"/>
    </source>
</evidence>
<name>W4GE19_APHAT</name>
<dbReference type="PRINTS" id="PR00369">
    <property type="entry name" value="FLAVODOXIN"/>
</dbReference>
<evidence type="ECO:0000256" key="10">
    <source>
        <dbReference type="ARBA" id="ARBA00023167"/>
    </source>
</evidence>
<dbReference type="GO" id="GO:0010181">
    <property type="term" value="F:FMN binding"/>
    <property type="evidence" value="ECO:0007669"/>
    <property type="project" value="InterPro"/>
</dbReference>
<dbReference type="InterPro" id="IPR029039">
    <property type="entry name" value="Flavoprotein-like_sf"/>
</dbReference>
<comment type="cofactor">
    <cofactor evidence="2">
        <name>FAD</name>
        <dbReference type="ChEBI" id="CHEBI:57692"/>
    </cofactor>
</comment>
<dbReference type="GO" id="GO:0009086">
    <property type="term" value="P:methionine biosynthetic process"/>
    <property type="evidence" value="ECO:0007669"/>
    <property type="project" value="UniProtKB-KW"/>
</dbReference>
<keyword evidence="9" id="KW-0560">Oxidoreductase</keyword>
<feature type="region of interest" description="Disordered" evidence="13">
    <location>
        <begin position="172"/>
        <end position="202"/>
    </location>
</feature>
<dbReference type="VEuPathDB" id="FungiDB:H257_08761"/>
<feature type="domain" description="Flavodoxin-like" evidence="14">
    <location>
        <begin position="209"/>
        <end position="354"/>
    </location>
</feature>
<evidence type="ECO:0000313" key="16">
    <source>
        <dbReference type="EMBL" id="ETV77314.1"/>
    </source>
</evidence>
<dbReference type="InterPro" id="IPR023173">
    <property type="entry name" value="NADPH_Cyt_P450_Rdtase_alpha"/>
</dbReference>
<accession>W4GE19</accession>
<organism evidence="16">
    <name type="scientific">Aphanomyces astaci</name>
    <name type="common">Crayfish plague agent</name>
    <dbReference type="NCBI Taxonomy" id="112090"/>
    <lineage>
        <taxon>Eukaryota</taxon>
        <taxon>Sar</taxon>
        <taxon>Stramenopiles</taxon>
        <taxon>Oomycota</taxon>
        <taxon>Saprolegniomycetes</taxon>
        <taxon>Saprolegniales</taxon>
        <taxon>Verrucalvaceae</taxon>
        <taxon>Aphanomyces</taxon>
    </lineage>
</organism>
<keyword evidence="6" id="KW-0949">S-adenosyl-L-methionine</keyword>
<dbReference type="Pfam" id="PF00175">
    <property type="entry name" value="NAD_binding_1"/>
    <property type="match status" value="1"/>
</dbReference>
<evidence type="ECO:0000256" key="11">
    <source>
        <dbReference type="ARBA" id="ARBA00039088"/>
    </source>
</evidence>
<sequence length="915" mass="100429">MVDTSPHLYVFYGSQTGCAESIAKRVQSDALERHMTVALHTLNEFEKSGVLTQPSATVFVVCSTTGNGDPPTNAEKFWRFLKRKVHPTTLLQHVRFTVLALGDTNYDKFCYMGKSIQRRLGELGGHSYYAIGCADEAMGLEDSVEPWLHGHWEMLASTDMNGIASLVGPEANQVTTNDSHPIANTLDPTQDDQPNENSSSTKLGSIDHLHIYYGSQTGCAESIAKRIQTDAADHHVPTSLSPLNAFEKSGILGLTAPTHVVIVCSTTGNGDPPTNAEKFWRFLKKKAHPPTLLAHVRFTVLALGDTNYDKFCYMGKGIHRRLKELGGECVYDIGCADEAMGLEDSVEPYVMGLWSTLVGTTTTTAVAPAAAISLELTTATVAPAAISLDLTTTPSSPPAESTPKPPPSDYMSLDEVTFLTAYHTMFPSGPPDVVDASRLPRLQPATVSVTFDNTTFHPPTHQSVGTSGDFMATITKAKYLTSSIPSDRVVLWLELDTAGMDMTYVPGDSIGVRCPNNPDVVAYFVRRLGIATDDLHIGCTVQSIKKNAASKSSGSSSNLPTRSLFQLLTHHYDLEAQVKKSTLRALATYCDVDSTDQRALLYLSSKDGPLHFQNFVESQRLSVVDILRLFPACRPPLASVLSLLPTLSPRYYSLASSPLSSQPHKVHIAFTIVEYDLPVVQGGTTTSRLLRRRGLCTSWLHALARPLLHPQTTPVNAAVAVQIPIFHHPTKDFTLPANPSYPLILIGPGTGVTPFVGFLQHRQLQRLKHVDDSESCGTWRGNHAVELVEHAFELGQIDLFFGCRHRHQDFLFQRHLDSFIHEGVLTHLHVAASREQEAKHYVQHDVAEHGAAVYDLVARQGGYVYVCGDGMHMAKDVHAALVQVFVEHGHMTHQEAEVAWKDLALRQRYVRDIWG</sequence>
<keyword evidence="8" id="KW-0521">NADP</keyword>
<dbReference type="STRING" id="112090.W4GE19"/>
<dbReference type="InterPro" id="IPR017938">
    <property type="entry name" value="Riboflavin_synthase-like_b-brl"/>
</dbReference>
<feature type="domain" description="FAD-binding FR-type" evidence="15">
    <location>
        <begin position="467"/>
        <end position="736"/>
    </location>
</feature>
<dbReference type="InterPro" id="IPR001433">
    <property type="entry name" value="OxRdtase_FAD/NAD-bd"/>
</dbReference>
<dbReference type="Gene3D" id="3.40.50.80">
    <property type="entry name" value="Nucleotide-binding domain of ferredoxin-NADP reductase (FNR) module"/>
    <property type="match status" value="1"/>
</dbReference>
<evidence type="ECO:0000256" key="13">
    <source>
        <dbReference type="SAM" id="MobiDB-lite"/>
    </source>
</evidence>
<keyword evidence="7" id="KW-0274">FAD</keyword>
<dbReference type="GO" id="GO:0050667">
    <property type="term" value="P:homocysteine metabolic process"/>
    <property type="evidence" value="ECO:0007669"/>
    <property type="project" value="TreeGrafter"/>
</dbReference>
<evidence type="ECO:0000256" key="7">
    <source>
        <dbReference type="ARBA" id="ARBA00022827"/>
    </source>
</evidence>
<dbReference type="AlphaFoldDB" id="W4GE19"/>
<protein>
    <recommendedName>
        <fullName evidence="12">Methionine synthase reductase</fullName>
        <ecNumber evidence="11">1.16.1.8</ecNumber>
    </recommendedName>
</protein>
<dbReference type="PANTHER" id="PTHR19384">
    <property type="entry name" value="NITRIC OXIDE SYNTHASE-RELATED"/>
    <property type="match status" value="1"/>
</dbReference>
<keyword evidence="4" id="KW-0285">Flavoprotein</keyword>
<dbReference type="EMBL" id="KI913133">
    <property type="protein sequence ID" value="ETV77314.1"/>
    <property type="molecule type" value="Genomic_DNA"/>
</dbReference>
<evidence type="ECO:0000259" key="15">
    <source>
        <dbReference type="PROSITE" id="PS51384"/>
    </source>
</evidence>
<dbReference type="SUPFAM" id="SSF52343">
    <property type="entry name" value="Ferredoxin reductase-like, C-terminal NADP-linked domain"/>
    <property type="match status" value="1"/>
</dbReference>
<keyword evidence="5" id="KW-0288">FMN</keyword>
<evidence type="ECO:0000256" key="6">
    <source>
        <dbReference type="ARBA" id="ARBA00022691"/>
    </source>
</evidence>
<feature type="compositionally biased region" description="Low complexity" evidence="13">
    <location>
        <begin position="391"/>
        <end position="402"/>
    </location>
</feature>
<gene>
    <name evidence="16" type="ORF">H257_08761</name>
</gene>
<dbReference type="EC" id="1.16.1.8" evidence="11"/>
<evidence type="ECO:0000259" key="14">
    <source>
        <dbReference type="PROSITE" id="PS50902"/>
    </source>
</evidence>
<dbReference type="SUPFAM" id="SSF52218">
    <property type="entry name" value="Flavoproteins"/>
    <property type="match status" value="2"/>
</dbReference>
<proteinExistence type="predicted"/>
<dbReference type="RefSeq" id="XP_009833101.1">
    <property type="nucleotide sequence ID" value="XM_009834799.1"/>
</dbReference>
<comment type="cofactor">
    <cofactor evidence="1">
        <name>FMN</name>
        <dbReference type="ChEBI" id="CHEBI:58210"/>
    </cofactor>
</comment>
<dbReference type="GeneID" id="20810757"/>
<evidence type="ECO:0000256" key="2">
    <source>
        <dbReference type="ARBA" id="ARBA00001974"/>
    </source>
</evidence>
<evidence type="ECO:0000256" key="9">
    <source>
        <dbReference type="ARBA" id="ARBA00023002"/>
    </source>
</evidence>
<dbReference type="SUPFAM" id="SSF63380">
    <property type="entry name" value="Riboflavin synthase domain-like"/>
    <property type="match status" value="1"/>
</dbReference>
<dbReference type="FunFam" id="3.40.50.80:FF:000001">
    <property type="entry name" value="NADPH--cytochrome P450 reductase 1"/>
    <property type="match status" value="1"/>
</dbReference>
<dbReference type="InterPro" id="IPR008254">
    <property type="entry name" value="Flavodoxin/NO_synth"/>
</dbReference>
<evidence type="ECO:0000256" key="8">
    <source>
        <dbReference type="ARBA" id="ARBA00022857"/>
    </source>
</evidence>
<dbReference type="Gene3D" id="3.40.50.360">
    <property type="match status" value="2"/>
</dbReference>
<dbReference type="OrthoDB" id="1856718at2759"/>
<dbReference type="PROSITE" id="PS51384">
    <property type="entry name" value="FAD_FR"/>
    <property type="match status" value="1"/>
</dbReference>
<dbReference type="GO" id="GO:0005829">
    <property type="term" value="C:cytosol"/>
    <property type="evidence" value="ECO:0007669"/>
    <property type="project" value="TreeGrafter"/>
</dbReference>
<dbReference type="Gene3D" id="2.40.30.10">
    <property type="entry name" value="Translation factors"/>
    <property type="match status" value="1"/>
</dbReference>
<evidence type="ECO:0000256" key="3">
    <source>
        <dbReference type="ARBA" id="ARBA00022605"/>
    </source>
</evidence>
<dbReference type="GO" id="GO:0030586">
    <property type="term" value="F:[methionine synthase] reductase (NADPH) activity"/>
    <property type="evidence" value="ECO:0007669"/>
    <property type="project" value="UniProtKB-EC"/>
</dbReference>
<dbReference type="PRINTS" id="PR00371">
    <property type="entry name" value="FPNCR"/>
</dbReference>
<dbReference type="InterPro" id="IPR001094">
    <property type="entry name" value="Flavdoxin-like"/>
</dbReference>
<dbReference type="FunFam" id="3.40.50.360:FF:000059">
    <property type="entry name" value="5-methyltetrahydrofolate-homocysteine methyltransferase reductase"/>
    <property type="match status" value="2"/>
</dbReference>
<keyword evidence="3" id="KW-0028">Amino-acid biosynthesis</keyword>
<dbReference type="Pfam" id="PF00667">
    <property type="entry name" value="FAD_binding_1"/>
    <property type="match status" value="1"/>
</dbReference>
<dbReference type="PROSITE" id="PS50902">
    <property type="entry name" value="FLAVODOXIN_LIKE"/>
    <property type="match status" value="2"/>
</dbReference>
<dbReference type="InterPro" id="IPR039261">
    <property type="entry name" value="FNR_nucleotide-bd"/>
</dbReference>
<dbReference type="InterPro" id="IPR001709">
    <property type="entry name" value="Flavoprot_Pyr_Nucl_cyt_Rdtase"/>
</dbReference>
<reference evidence="16" key="1">
    <citation type="submission" date="2013-12" db="EMBL/GenBank/DDBJ databases">
        <title>The Genome Sequence of Aphanomyces astaci APO3.</title>
        <authorList>
            <consortium name="The Broad Institute Genomics Platform"/>
            <person name="Russ C."/>
            <person name="Tyler B."/>
            <person name="van West P."/>
            <person name="Dieguez-Uribeondo J."/>
            <person name="Young S.K."/>
            <person name="Zeng Q."/>
            <person name="Gargeya S."/>
            <person name="Fitzgerald M."/>
            <person name="Abouelleil A."/>
            <person name="Alvarado L."/>
            <person name="Chapman S.B."/>
            <person name="Gainer-Dewar J."/>
            <person name="Goldberg J."/>
            <person name="Griggs A."/>
            <person name="Gujja S."/>
            <person name="Hansen M."/>
            <person name="Howarth C."/>
            <person name="Imamovic A."/>
            <person name="Ireland A."/>
            <person name="Larimer J."/>
            <person name="McCowan C."/>
            <person name="Murphy C."/>
            <person name="Pearson M."/>
            <person name="Poon T.W."/>
            <person name="Priest M."/>
            <person name="Roberts A."/>
            <person name="Saif S."/>
            <person name="Shea T."/>
            <person name="Sykes S."/>
            <person name="Wortman J."/>
            <person name="Nusbaum C."/>
            <person name="Birren B."/>
        </authorList>
    </citation>
    <scope>NUCLEOTIDE SEQUENCE [LARGE SCALE GENOMIC DNA]</scope>
    <source>
        <strain evidence="16">APO3</strain>
    </source>
</reference>
<evidence type="ECO:0000256" key="1">
    <source>
        <dbReference type="ARBA" id="ARBA00001917"/>
    </source>
</evidence>
<evidence type="ECO:0000256" key="5">
    <source>
        <dbReference type="ARBA" id="ARBA00022643"/>
    </source>
</evidence>
<dbReference type="PANTHER" id="PTHR19384:SF84">
    <property type="entry name" value="METHIONINE SYNTHASE REDUCTASE"/>
    <property type="match status" value="1"/>
</dbReference>
<dbReference type="Gene3D" id="1.20.990.10">
    <property type="entry name" value="NADPH-cytochrome p450 Reductase, Chain A, domain 3"/>
    <property type="match status" value="1"/>
</dbReference>
<feature type="domain" description="Flavodoxin-like" evidence="14">
    <location>
        <begin position="8"/>
        <end position="152"/>
    </location>
</feature>
<evidence type="ECO:0000256" key="4">
    <source>
        <dbReference type="ARBA" id="ARBA00022630"/>
    </source>
</evidence>
<feature type="region of interest" description="Disordered" evidence="13">
    <location>
        <begin position="389"/>
        <end position="410"/>
    </location>
</feature>
<dbReference type="InterPro" id="IPR003097">
    <property type="entry name" value="CysJ-like_FAD-binding"/>
</dbReference>
<dbReference type="Pfam" id="PF00258">
    <property type="entry name" value="Flavodoxin_1"/>
    <property type="match status" value="2"/>
</dbReference>
<dbReference type="InterPro" id="IPR017927">
    <property type="entry name" value="FAD-bd_FR_type"/>
</dbReference>
<keyword evidence="10" id="KW-0486">Methionine biosynthesis</keyword>
<dbReference type="GO" id="GO:0050660">
    <property type="term" value="F:flavin adenine dinucleotide binding"/>
    <property type="evidence" value="ECO:0007669"/>
    <property type="project" value="TreeGrafter"/>
</dbReference>